<gene>
    <name evidence="1" type="ORF">AX660_03135</name>
</gene>
<evidence type="ECO:0000313" key="2">
    <source>
        <dbReference type="Proteomes" id="UP000070299"/>
    </source>
</evidence>
<dbReference type="Proteomes" id="UP000070299">
    <property type="component" value="Unassembled WGS sequence"/>
</dbReference>
<name>A0A148KKG1_9ALTE</name>
<dbReference type="OrthoDB" id="7826720at2"/>
<accession>A0A148KKG1</accession>
<dbReference type="RefSeq" id="WP_068382215.1">
    <property type="nucleotide sequence ID" value="NZ_LSNE01000020.1"/>
</dbReference>
<reference evidence="2" key="1">
    <citation type="submission" date="2016-02" db="EMBL/GenBank/DDBJ databases">
        <authorList>
            <person name="Schultz-Johansen M."/>
            <person name="Glaring M.A."/>
            <person name="Bech P.K."/>
            <person name="Stougaard P."/>
        </authorList>
    </citation>
    <scope>NUCLEOTIDE SEQUENCE [LARGE SCALE GENOMIC DNA]</scope>
    <source>
        <strain evidence="2">S66</strain>
    </source>
</reference>
<sequence length="232" mass="27228">MNVRNATYTRVVNIPDHVYKEAEYRANNLPIHKMSHRKEEANGVGCLGELIAEYWMTRHQIPFTPELENTRFDYKLGAGLTIDVKTKDRRYKPKLDFDNSAPLYNHEHQRPDYFLFISLERNKNDYSKDLRRFHSAHILGSISYEELNSIGIPFLEGESDWRNGTEFWTDCLNVEMWQLIPLTETIDIFKGLINAPSSKADVNLKILKEMKFRIKNKQLKPRNLPLLNNDSV</sequence>
<keyword evidence="2" id="KW-1185">Reference proteome</keyword>
<protein>
    <submittedName>
        <fullName evidence="1">Uncharacterized protein</fullName>
    </submittedName>
</protein>
<dbReference type="AlphaFoldDB" id="A0A148KKG1"/>
<organism evidence="1 2">
    <name type="scientific">Paraglaciecola hydrolytica</name>
    <dbReference type="NCBI Taxonomy" id="1799789"/>
    <lineage>
        <taxon>Bacteria</taxon>
        <taxon>Pseudomonadati</taxon>
        <taxon>Pseudomonadota</taxon>
        <taxon>Gammaproteobacteria</taxon>
        <taxon>Alteromonadales</taxon>
        <taxon>Alteromonadaceae</taxon>
        <taxon>Paraglaciecola</taxon>
    </lineage>
</organism>
<dbReference type="EMBL" id="LSNE01000020">
    <property type="protein sequence ID" value="KXI26777.1"/>
    <property type="molecule type" value="Genomic_DNA"/>
</dbReference>
<evidence type="ECO:0000313" key="1">
    <source>
        <dbReference type="EMBL" id="KXI26777.1"/>
    </source>
</evidence>
<comment type="caution">
    <text evidence="1">The sequence shown here is derived from an EMBL/GenBank/DDBJ whole genome shotgun (WGS) entry which is preliminary data.</text>
</comment>
<proteinExistence type="predicted"/>